<evidence type="ECO:0000256" key="1">
    <source>
        <dbReference type="SAM" id="MobiDB-lite"/>
    </source>
</evidence>
<proteinExistence type="predicted"/>
<dbReference type="RefSeq" id="XP_067758711.1">
    <property type="nucleotide sequence ID" value="XM_067902214.1"/>
</dbReference>
<feature type="compositionally biased region" description="Low complexity" evidence="1">
    <location>
        <begin position="106"/>
        <end position="122"/>
    </location>
</feature>
<name>A0A836IHD8_9TRYP</name>
<dbReference type="OrthoDB" id="247552at2759"/>
<reference evidence="2 3" key="1">
    <citation type="submission" date="2021-02" db="EMBL/GenBank/DDBJ databases">
        <title>Porcisia hertigi Genome sequencing and assembly.</title>
        <authorList>
            <person name="Almutairi H."/>
            <person name="Gatherer D."/>
        </authorList>
    </citation>
    <scope>NUCLEOTIDE SEQUENCE [LARGE SCALE GENOMIC DNA]</scope>
    <source>
        <strain evidence="2 3">C119</strain>
    </source>
</reference>
<comment type="caution">
    <text evidence="2">The sequence shown here is derived from an EMBL/GenBank/DDBJ whole genome shotgun (WGS) entry which is preliminary data.</text>
</comment>
<sequence length="291" mass="33137">MHVELARRGLMHLPSAVAMAVEATAVSLRRPRGVHVPQTPLTYVRHSPSSSSRTSTRDTARDSYSQFREQQHIFHRHSFYEKGSDAPRGNSAASKDGKEAHGHANGSRCGSDRSFSSSTASSQQREEDGRVYGMGSATAQQRRQVRQQWEKSFFGRLHYEEGMRSRFAEALQSEEEEEEMFRKSIAGQSHADLFPNWPEDEEAPLSEFKRLRPSLQLQYIVNRLSSGERRIRYAVDFGSLFMMAQLNLGEMMVREADALLRELGWMNDEVAAKIQEVQTLAAKTKYDFDLD</sequence>
<dbReference type="KEGG" id="phet:94292291"/>
<evidence type="ECO:0000313" key="2">
    <source>
        <dbReference type="EMBL" id="KAG5509559.1"/>
    </source>
</evidence>
<dbReference type="Proteomes" id="UP000674318">
    <property type="component" value="Chromosome 13"/>
</dbReference>
<keyword evidence="3" id="KW-1185">Reference proteome</keyword>
<dbReference type="AlphaFoldDB" id="A0A836IHD8"/>
<feature type="region of interest" description="Disordered" evidence="1">
    <location>
        <begin position="31"/>
        <end position="144"/>
    </location>
</feature>
<dbReference type="EMBL" id="JAFJZO010000013">
    <property type="protein sequence ID" value="KAG5509559.1"/>
    <property type="molecule type" value="Genomic_DNA"/>
</dbReference>
<feature type="compositionally biased region" description="Low complexity" evidence="1">
    <location>
        <begin position="42"/>
        <end position="54"/>
    </location>
</feature>
<protein>
    <submittedName>
        <fullName evidence="2">Uncharacterized protein</fullName>
    </submittedName>
</protein>
<accession>A0A836IHD8</accession>
<evidence type="ECO:0000313" key="3">
    <source>
        <dbReference type="Proteomes" id="UP000674318"/>
    </source>
</evidence>
<gene>
    <name evidence="2" type="ORF">JKF63_06264</name>
</gene>
<organism evidence="2 3">
    <name type="scientific">Porcisia hertigi</name>
    <dbReference type="NCBI Taxonomy" id="2761500"/>
    <lineage>
        <taxon>Eukaryota</taxon>
        <taxon>Discoba</taxon>
        <taxon>Euglenozoa</taxon>
        <taxon>Kinetoplastea</taxon>
        <taxon>Metakinetoplastina</taxon>
        <taxon>Trypanosomatida</taxon>
        <taxon>Trypanosomatidae</taxon>
        <taxon>Leishmaniinae</taxon>
        <taxon>Porcisia</taxon>
    </lineage>
</organism>
<dbReference type="GeneID" id="94292291"/>